<protein>
    <recommendedName>
        <fullName evidence="1">Chromo domain-containing protein</fullName>
    </recommendedName>
</protein>
<evidence type="ECO:0000259" key="1">
    <source>
        <dbReference type="PROSITE" id="PS50013"/>
    </source>
</evidence>
<dbReference type="PROSITE" id="PS50013">
    <property type="entry name" value="CHROMO_2"/>
    <property type="match status" value="1"/>
</dbReference>
<organism evidence="2 3">
    <name type="scientific">Austropuccinia psidii MF-1</name>
    <dbReference type="NCBI Taxonomy" id="1389203"/>
    <lineage>
        <taxon>Eukaryota</taxon>
        <taxon>Fungi</taxon>
        <taxon>Dikarya</taxon>
        <taxon>Basidiomycota</taxon>
        <taxon>Pucciniomycotina</taxon>
        <taxon>Pucciniomycetes</taxon>
        <taxon>Pucciniales</taxon>
        <taxon>Sphaerophragmiaceae</taxon>
        <taxon>Austropuccinia</taxon>
    </lineage>
</organism>
<dbReference type="InterPro" id="IPR000953">
    <property type="entry name" value="Chromo/chromo_shadow_dom"/>
</dbReference>
<accession>A0A9Q3IZA3</accession>
<comment type="caution">
    <text evidence="2">The sequence shown here is derived from an EMBL/GenBank/DDBJ whole genome shotgun (WGS) entry which is preliminary data.</text>
</comment>
<dbReference type="SUPFAM" id="SSF54160">
    <property type="entry name" value="Chromo domain-like"/>
    <property type="match status" value="1"/>
</dbReference>
<keyword evidence="3" id="KW-1185">Reference proteome</keyword>
<dbReference type="InterPro" id="IPR016197">
    <property type="entry name" value="Chromo-like_dom_sf"/>
</dbReference>
<feature type="domain" description="Chromo" evidence="1">
    <location>
        <begin position="45"/>
        <end position="86"/>
    </location>
</feature>
<name>A0A9Q3IZA3_9BASI</name>
<dbReference type="AlphaFoldDB" id="A0A9Q3IZA3"/>
<proteinExistence type="predicted"/>
<dbReference type="EMBL" id="AVOT02058989">
    <property type="protein sequence ID" value="MBW0552733.1"/>
    <property type="molecule type" value="Genomic_DNA"/>
</dbReference>
<sequence length="86" mass="10048">MFPQQSKEVQTVFHVSLIEPVKKSTIPIQHQLPPPQVIVKEQEELEVAQVLDSKIKRSKLCFFEEWKISSEYPERRAWEPASSLTN</sequence>
<evidence type="ECO:0000313" key="3">
    <source>
        <dbReference type="Proteomes" id="UP000765509"/>
    </source>
</evidence>
<evidence type="ECO:0000313" key="2">
    <source>
        <dbReference type="EMBL" id="MBW0552733.1"/>
    </source>
</evidence>
<dbReference type="GO" id="GO:0006338">
    <property type="term" value="P:chromatin remodeling"/>
    <property type="evidence" value="ECO:0007669"/>
    <property type="project" value="UniProtKB-ARBA"/>
</dbReference>
<gene>
    <name evidence="2" type="ORF">O181_092448</name>
</gene>
<reference evidence="2" key="1">
    <citation type="submission" date="2021-03" db="EMBL/GenBank/DDBJ databases">
        <title>Draft genome sequence of rust myrtle Austropuccinia psidii MF-1, a brazilian biotype.</title>
        <authorList>
            <person name="Quecine M.C."/>
            <person name="Pachon D.M.R."/>
            <person name="Bonatelli M.L."/>
            <person name="Correr F.H."/>
            <person name="Franceschini L.M."/>
            <person name="Leite T.F."/>
            <person name="Margarido G.R.A."/>
            <person name="Almeida C.A."/>
            <person name="Ferrarezi J.A."/>
            <person name="Labate C.A."/>
        </authorList>
    </citation>
    <scope>NUCLEOTIDE SEQUENCE</scope>
    <source>
        <strain evidence="2">MF-1</strain>
    </source>
</reference>
<dbReference type="Proteomes" id="UP000765509">
    <property type="component" value="Unassembled WGS sequence"/>
</dbReference>